<gene>
    <name evidence="9" type="ORF">D6C83_09300</name>
</gene>
<dbReference type="PROSITE" id="PS50850">
    <property type="entry name" value="MFS"/>
    <property type="match status" value="1"/>
</dbReference>
<comment type="similarity">
    <text evidence="2">Belongs to the major facilitator superfamily.</text>
</comment>
<dbReference type="Proteomes" id="UP000304947">
    <property type="component" value="Unassembled WGS sequence"/>
</dbReference>
<accession>A0A4S9YDX5</accession>
<organism evidence="9 10">
    <name type="scientific">Aureobasidium pullulans</name>
    <name type="common">Black yeast</name>
    <name type="synonym">Pullularia pullulans</name>
    <dbReference type="NCBI Taxonomy" id="5580"/>
    <lineage>
        <taxon>Eukaryota</taxon>
        <taxon>Fungi</taxon>
        <taxon>Dikarya</taxon>
        <taxon>Ascomycota</taxon>
        <taxon>Pezizomycotina</taxon>
        <taxon>Dothideomycetes</taxon>
        <taxon>Dothideomycetidae</taxon>
        <taxon>Dothideales</taxon>
        <taxon>Saccotheciaceae</taxon>
        <taxon>Aureobasidium</taxon>
    </lineage>
</organism>
<feature type="transmembrane region" description="Helical" evidence="7">
    <location>
        <begin position="141"/>
        <end position="161"/>
    </location>
</feature>
<dbReference type="InterPro" id="IPR011701">
    <property type="entry name" value="MFS"/>
</dbReference>
<keyword evidence="4 7" id="KW-0812">Transmembrane</keyword>
<proteinExistence type="inferred from homology"/>
<evidence type="ECO:0000256" key="2">
    <source>
        <dbReference type="ARBA" id="ARBA00008335"/>
    </source>
</evidence>
<feature type="transmembrane region" description="Helical" evidence="7">
    <location>
        <begin position="173"/>
        <end position="193"/>
    </location>
</feature>
<keyword evidence="3" id="KW-0813">Transport</keyword>
<comment type="caution">
    <text evidence="9">The sequence shown here is derived from an EMBL/GenBank/DDBJ whole genome shotgun (WGS) entry which is preliminary data.</text>
</comment>
<evidence type="ECO:0000256" key="6">
    <source>
        <dbReference type="ARBA" id="ARBA00023136"/>
    </source>
</evidence>
<dbReference type="Pfam" id="PF07690">
    <property type="entry name" value="MFS_1"/>
    <property type="match status" value="1"/>
</dbReference>
<evidence type="ECO:0000256" key="7">
    <source>
        <dbReference type="SAM" id="Phobius"/>
    </source>
</evidence>
<dbReference type="FunFam" id="1.20.1250.20:FF:000286">
    <property type="entry name" value="MFS efflux transporter"/>
    <property type="match status" value="1"/>
</dbReference>
<feature type="transmembrane region" description="Helical" evidence="7">
    <location>
        <begin position="116"/>
        <end position="135"/>
    </location>
</feature>
<feature type="transmembrane region" description="Helical" evidence="7">
    <location>
        <begin position="50"/>
        <end position="72"/>
    </location>
</feature>
<dbReference type="EMBL" id="QZBU01005849">
    <property type="protein sequence ID" value="THZ91569.1"/>
    <property type="molecule type" value="Genomic_DNA"/>
</dbReference>
<evidence type="ECO:0000313" key="9">
    <source>
        <dbReference type="EMBL" id="THZ91569.1"/>
    </source>
</evidence>
<dbReference type="AlphaFoldDB" id="A0A4S9YDX5"/>
<evidence type="ECO:0000256" key="4">
    <source>
        <dbReference type="ARBA" id="ARBA00022692"/>
    </source>
</evidence>
<feature type="transmembrane region" description="Helical" evidence="7">
    <location>
        <begin position="205"/>
        <end position="224"/>
    </location>
</feature>
<dbReference type="GO" id="GO:0016020">
    <property type="term" value="C:membrane"/>
    <property type="evidence" value="ECO:0007669"/>
    <property type="project" value="TreeGrafter"/>
</dbReference>
<name>A0A4S9YDX5_AURPU</name>
<dbReference type="PANTHER" id="PTHR23514:SF3">
    <property type="entry name" value="BYPASS OF STOP CODON PROTEIN 6"/>
    <property type="match status" value="1"/>
</dbReference>
<dbReference type="Gene3D" id="1.20.1250.20">
    <property type="entry name" value="MFS general substrate transporter like domains"/>
    <property type="match status" value="1"/>
</dbReference>
<evidence type="ECO:0000256" key="1">
    <source>
        <dbReference type="ARBA" id="ARBA00004127"/>
    </source>
</evidence>
<reference evidence="9 10" key="1">
    <citation type="submission" date="2018-10" db="EMBL/GenBank/DDBJ databases">
        <title>Fifty Aureobasidium pullulans genomes reveal a recombining polyextremotolerant generalist.</title>
        <authorList>
            <person name="Gostincar C."/>
            <person name="Turk M."/>
            <person name="Zajc J."/>
            <person name="Gunde-Cimerman N."/>
        </authorList>
    </citation>
    <scope>NUCLEOTIDE SEQUENCE [LARGE SCALE GENOMIC DNA]</scope>
    <source>
        <strain evidence="9 10">EXF-3380</strain>
    </source>
</reference>
<dbReference type="InterPro" id="IPR036259">
    <property type="entry name" value="MFS_trans_sf"/>
</dbReference>
<feature type="non-terminal residue" evidence="9">
    <location>
        <position position="1"/>
    </location>
</feature>
<evidence type="ECO:0000313" key="10">
    <source>
        <dbReference type="Proteomes" id="UP000304947"/>
    </source>
</evidence>
<protein>
    <submittedName>
        <fullName evidence="9">MFS general substrate transporter</fullName>
    </submittedName>
</protein>
<keyword evidence="6 7" id="KW-0472">Membrane</keyword>
<dbReference type="InterPro" id="IPR020846">
    <property type="entry name" value="MFS_dom"/>
</dbReference>
<dbReference type="InterPro" id="IPR051788">
    <property type="entry name" value="MFS_Transporter"/>
</dbReference>
<sequence length="232" mass="25096">IGFAALEVATSVWAFWGQTGEVFRLAHPRTTDQKGNRMKEALFTMPSARVTWLCALFLLGYVGIEVALGGWITTFMLRERDGGAFASGMTATGFWLGITVGRLILGFVTPRIGEKLSISIYLPIATGLELLFWLVPQFYVSAVAVALQGFFLGPLFPAAVVATTKLLPRHLHVSGIGFAAAFGGSGAAIFPFVTGVVAQAKGVQVLQPIILALLVVIWLFWISLPRIEKKRD</sequence>
<feature type="transmembrane region" description="Helical" evidence="7">
    <location>
        <begin position="84"/>
        <end position="104"/>
    </location>
</feature>
<dbReference type="GO" id="GO:0012505">
    <property type="term" value="C:endomembrane system"/>
    <property type="evidence" value="ECO:0007669"/>
    <property type="project" value="UniProtKB-SubCell"/>
</dbReference>
<dbReference type="SUPFAM" id="SSF103473">
    <property type="entry name" value="MFS general substrate transporter"/>
    <property type="match status" value="1"/>
</dbReference>
<feature type="domain" description="Major facilitator superfamily (MFS) profile" evidence="8">
    <location>
        <begin position="44"/>
        <end position="232"/>
    </location>
</feature>
<comment type="subcellular location">
    <subcellularLocation>
        <location evidence="1">Endomembrane system</location>
        <topology evidence="1">Multi-pass membrane protein</topology>
    </subcellularLocation>
</comment>
<evidence type="ECO:0000259" key="8">
    <source>
        <dbReference type="PROSITE" id="PS50850"/>
    </source>
</evidence>
<evidence type="ECO:0000256" key="5">
    <source>
        <dbReference type="ARBA" id="ARBA00022989"/>
    </source>
</evidence>
<evidence type="ECO:0000256" key="3">
    <source>
        <dbReference type="ARBA" id="ARBA00022448"/>
    </source>
</evidence>
<keyword evidence="5 7" id="KW-1133">Transmembrane helix</keyword>
<dbReference type="GO" id="GO:0022857">
    <property type="term" value="F:transmembrane transporter activity"/>
    <property type="evidence" value="ECO:0007669"/>
    <property type="project" value="InterPro"/>
</dbReference>
<dbReference type="PANTHER" id="PTHR23514">
    <property type="entry name" value="BYPASS OF STOP CODON PROTEIN 6"/>
    <property type="match status" value="1"/>
</dbReference>